<evidence type="ECO:0000313" key="3">
    <source>
        <dbReference type="EMBL" id="CAF3914019.1"/>
    </source>
</evidence>
<keyword evidence="1" id="KW-1133">Transmembrane helix</keyword>
<name>A0A814FBI7_9BILA</name>
<protein>
    <submittedName>
        <fullName evidence="2">Uncharacterized protein</fullName>
    </submittedName>
</protein>
<accession>A0A814FBI7</accession>
<feature type="transmembrane region" description="Helical" evidence="1">
    <location>
        <begin position="96"/>
        <end position="119"/>
    </location>
</feature>
<evidence type="ECO:0000313" key="4">
    <source>
        <dbReference type="Proteomes" id="UP000663860"/>
    </source>
</evidence>
<dbReference type="AlphaFoldDB" id="A0A814FBI7"/>
<feature type="transmembrane region" description="Helical" evidence="1">
    <location>
        <begin position="62"/>
        <end position="84"/>
    </location>
</feature>
<reference evidence="2" key="1">
    <citation type="submission" date="2021-02" db="EMBL/GenBank/DDBJ databases">
        <authorList>
            <person name="Nowell W R."/>
        </authorList>
    </citation>
    <scope>NUCLEOTIDE SEQUENCE</scope>
</reference>
<keyword evidence="1" id="KW-0812">Transmembrane</keyword>
<gene>
    <name evidence="2" type="ORF">IZO911_LOCUS16489</name>
    <name evidence="3" type="ORF">KXQ929_LOCUS23517</name>
</gene>
<evidence type="ECO:0000313" key="2">
    <source>
        <dbReference type="EMBL" id="CAF0979433.1"/>
    </source>
</evidence>
<proteinExistence type="predicted"/>
<keyword evidence="1" id="KW-0472">Membrane</keyword>
<feature type="transmembrane region" description="Helical" evidence="1">
    <location>
        <begin position="153"/>
        <end position="173"/>
    </location>
</feature>
<evidence type="ECO:0000256" key="1">
    <source>
        <dbReference type="SAM" id="Phobius"/>
    </source>
</evidence>
<sequence length="215" mass="24236">MTGTFDYGYLSTPTGQLNIAEIVCLIGALISVGFTSRLYCELVDNLQWIYPELSTLLVRSTYQAFAIFCFTVTIVILIVHIYGIRFTGRNYSYINRICLIFNVIMGFMMIIIGICAAFWEDKLRRTPAIIRRGYLENGYQQIYGETTHPRPGAAAAAAVFAILTGILFIIEACTRPMLDTGVKPVPTHYTIPVIPQREVIKNNKGERIIPIERII</sequence>
<dbReference type="Proteomes" id="UP000663860">
    <property type="component" value="Unassembled WGS sequence"/>
</dbReference>
<dbReference type="Proteomes" id="UP000663868">
    <property type="component" value="Unassembled WGS sequence"/>
</dbReference>
<organism evidence="2 4">
    <name type="scientific">Adineta steineri</name>
    <dbReference type="NCBI Taxonomy" id="433720"/>
    <lineage>
        <taxon>Eukaryota</taxon>
        <taxon>Metazoa</taxon>
        <taxon>Spiralia</taxon>
        <taxon>Gnathifera</taxon>
        <taxon>Rotifera</taxon>
        <taxon>Eurotatoria</taxon>
        <taxon>Bdelloidea</taxon>
        <taxon>Adinetida</taxon>
        <taxon>Adinetidae</taxon>
        <taxon>Adineta</taxon>
    </lineage>
</organism>
<comment type="caution">
    <text evidence="2">The sequence shown here is derived from an EMBL/GenBank/DDBJ whole genome shotgun (WGS) entry which is preliminary data.</text>
</comment>
<dbReference type="EMBL" id="CAJOBB010001874">
    <property type="protein sequence ID" value="CAF3914019.1"/>
    <property type="molecule type" value="Genomic_DNA"/>
</dbReference>
<dbReference type="EMBL" id="CAJNOE010000148">
    <property type="protein sequence ID" value="CAF0979433.1"/>
    <property type="molecule type" value="Genomic_DNA"/>
</dbReference>